<sequence length="352" mass="37059">MSAMSNALLSRAVGAARRARTTAVRVRGRVERMDTVPVLGNGGRPRPLLRPEHLSVLGGRTLNLAVPFPRTTRSLAAARLELRHGGRLVALPLEQEARPGGGPLLTATAPLDYADAPAPEGRALSEGLWRMAVVVTDGAGRERRAALAAPAPRTTAGPTLAHPPHPATGAVLRPVRSVDGHALLKVAAPRHQAELTGLDLRWDRITVHGRLVGGPPPRVPYAAEAVRRQKGASGRTVAAAPAWDGGAFTFDLPLAAMAAGERGQRTWDVQLRSGRSRLRVGRRLTDIRSPKRVFRTPYRVVALDGGELLRVHAHFTPAGALSVTCAAVADTARTTPAAAAATAGRTGTDEDA</sequence>
<protein>
    <submittedName>
        <fullName evidence="2">Uncharacterized protein</fullName>
    </submittedName>
</protein>
<evidence type="ECO:0000256" key="1">
    <source>
        <dbReference type="SAM" id="MobiDB-lite"/>
    </source>
</evidence>
<comment type="caution">
    <text evidence="2">The sequence shown here is derived from an EMBL/GenBank/DDBJ whole genome shotgun (WGS) entry which is preliminary data.</text>
</comment>
<organism evidence="2 3">
    <name type="scientific">Streptomyces pathocidini</name>
    <dbReference type="NCBI Taxonomy" id="1650571"/>
    <lineage>
        <taxon>Bacteria</taxon>
        <taxon>Bacillati</taxon>
        <taxon>Actinomycetota</taxon>
        <taxon>Actinomycetes</taxon>
        <taxon>Kitasatosporales</taxon>
        <taxon>Streptomycetaceae</taxon>
        <taxon>Streptomyces</taxon>
    </lineage>
</organism>
<reference evidence="2 3" key="1">
    <citation type="submission" date="2024-10" db="EMBL/GenBank/DDBJ databases">
        <title>The Natural Products Discovery Center: Release of the First 8490 Sequenced Strains for Exploring Actinobacteria Biosynthetic Diversity.</title>
        <authorList>
            <person name="Kalkreuter E."/>
            <person name="Kautsar S.A."/>
            <person name="Yang D."/>
            <person name="Bader C.D."/>
            <person name="Teijaro C.N."/>
            <person name="Fluegel L."/>
            <person name="Davis C.M."/>
            <person name="Simpson J.R."/>
            <person name="Lauterbach L."/>
            <person name="Steele A.D."/>
            <person name="Gui C."/>
            <person name="Meng S."/>
            <person name="Li G."/>
            <person name="Viehrig K."/>
            <person name="Ye F."/>
            <person name="Su P."/>
            <person name="Kiefer A.F."/>
            <person name="Nichols A."/>
            <person name="Cepeda A.J."/>
            <person name="Yan W."/>
            <person name="Fan B."/>
            <person name="Jiang Y."/>
            <person name="Adhikari A."/>
            <person name="Zheng C.-J."/>
            <person name="Schuster L."/>
            <person name="Cowan T.M."/>
            <person name="Smanski M.J."/>
            <person name="Chevrette M.G."/>
            <person name="De Carvalho L.P.S."/>
            <person name="Shen B."/>
        </authorList>
    </citation>
    <scope>NUCLEOTIDE SEQUENCE [LARGE SCALE GENOMIC DNA]</scope>
    <source>
        <strain evidence="2 3">NPDC020327</strain>
    </source>
</reference>
<dbReference type="RefSeq" id="WP_398718714.1">
    <property type="nucleotide sequence ID" value="NZ_JBIRWE010000007.1"/>
</dbReference>
<dbReference type="EMBL" id="JBIRWE010000007">
    <property type="protein sequence ID" value="MFI1965955.1"/>
    <property type="molecule type" value="Genomic_DNA"/>
</dbReference>
<keyword evidence="3" id="KW-1185">Reference proteome</keyword>
<evidence type="ECO:0000313" key="3">
    <source>
        <dbReference type="Proteomes" id="UP001611548"/>
    </source>
</evidence>
<dbReference type="Proteomes" id="UP001611548">
    <property type="component" value="Unassembled WGS sequence"/>
</dbReference>
<evidence type="ECO:0000313" key="2">
    <source>
        <dbReference type="EMBL" id="MFI1965955.1"/>
    </source>
</evidence>
<feature type="compositionally biased region" description="Low complexity" evidence="1">
    <location>
        <begin position="146"/>
        <end position="160"/>
    </location>
</feature>
<name>A0ABW7UVX2_9ACTN</name>
<feature type="region of interest" description="Disordered" evidence="1">
    <location>
        <begin position="146"/>
        <end position="168"/>
    </location>
</feature>
<accession>A0ABW7UVX2</accession>
<proteinExistence type="predicted"/>
<gene>
    <name evidence="2" type="ORF">ACH429_17905</name>
</gene>